<dbReference type="AlphaFoldDB" id="A0A432YLE7"/>
<dbReference type="CDD" id="cd02440">
    <property type="entry name" value="AdoMet_MTases"/>
    <property type="match status" value="1"/>
</dbReference>
<accession>A0A432YLE7</accession>
<protein>
    <submittedName>
        <fullName evidence="2">Methyltransferase type 11</fullName>
    </submittedName>
</protein>
<dbReference type="OrthoDB" id="9772751at2"/>
<gene>
    <name evidence="2" type="ORF">CWI71_05450</name>
</gene>
<dbReference type="GO" id="GO:0008757">
    <property type="term" value="F:S-adenosylmethionine-dependent methyltransferase activity"/>
    <property type="evidence" value="ECO:0007669"/>
    <property type="project" value="InterPro"/>
</dbReference>
<evidence type="ECO:0000259" key="1">
    <source>
        <dbReference type="Pfam" id="PF08241"/>
    </source>
</evidence>
<keyword evidence="2" id="KW-0808">Transferase</keyword>
<dbReference type="Pfam" id="PF08241">
    <property type="entry name" value="Methyltransf_11"/>
    <property type="match status" value="1"/>
</dbReference>
<feature type="domain" description="Methyltransferase type 11" evidence="1">
    <location>
        <begin position="90"/>
        <end position="135"/>
    </location>
</feature>
<name>A0A432YLE7_9GAMM</name>
<evidence type="ECO:0000313" key="3">
    <source>
        <dbReference type="Proteomes" id="UP000288259"/>
    </source>
</evidence>
<dbReference type="InterPro" id="IPR029063">
    <property type="entry name" value="SAM-dependent_MTases_sf"/>
</dbReference>
<organism evidence="2 3">
    <name type="scientific">Pseudidiomarina insulisalsae</name>
    <dbReference type="NCBI Taxonomy" id="575789"/>
    <lineage>
        <taxon>Bacteria</taxon>
        <taxon>Pseudomonadati</taxon>
        <taxon>Pseudomonadota</taxon>
        <taxon>Gammaproteobacteria</taxon>
        <taxon>Alteromonadales</taxon>
        <taxon>Idiomarinaceae</taxon>
        <taxon>Pseudidiomarina</taxon>
    </lineage>
</organism>
<dbReference type="GO" id="GO:0032259">
    <property type="term" value="P:methylation"/>
    <property type="evidence" value="ECO:0007669"/>
    <property type="project" value="UniProtKB-KW"/>
</dbReference>
<reference evidence="3" key="1">
    <citation type="journal article" date="2018" name="Front. Microbiol.">
        <title>Genome-Based Analysis Reveals the Taxonomy and Diversity of the Family Idiomarinaceae.</title>
        <authorList>
            <person name="Liu Y."/>
            <person name="Lai Q."/>
            <person name="Shao Z."/>
        </authorList>
    </citation>
    <scope>NUCLEOTIDE SEQUENCE [LARGE SCALE GENOMIC DNA]</scope>
    <source>
        <strain evidence="3">CVS-6</strain>
    </source>
</reference>
<proteinExistence type="predicted"/>
<dbReference type="Gene3D" id="3.40.50.150">
    <property type="entry name" value="Vaccinia Virus protein VP39"/>
    <property type="match status" value="1"/>
</dbReference>
<dbReference type="PANTHER" id="PTHR42912">
    <property type="entry name" value="METHYLTRANSFERASE"/>
    <property type="match status" value="1"/>
</dbReference>
<dbReference type="Proteomes" id="UP000288259">
    <property type="component" value="Unassembled WGS sequence"/>
</dbReference>
<sequence>MNPMARSYTEHFETRGTAYERAMTRFPKARDEEFAQLVQAAAIVGAMRVADIPAGGGYLARHLPPDCEWLGHEPCASFTNHGNNAATSVPLLPLPWADNSIDCAVSLAGVHHLDDKRPLFAEIARVLKPGGRLVLSDVQQDSPVAKFLDEFVGAHNSTGHEGIYLNDDTPHLLTAAGFRVEQVAQQQFFWRLATREQLGDFCWQLFDLQSASPAQTVAAIDDYLGFTHFADGTVGMHWQLTTITAVTHD</sequence>
<dbReference type="InterPro" id="IPR013216">
    <property type="entry name" value="Methyltransf_11"/>
</dbReference>
<dbReference type="InterPro" id="IPR050508">
    <property type="entry name" value="Methyltransf_Superfamily"/>
</dbReference>
<keyword evidence="2" id="KW-0489">Methyltransferase</keyword>
<keyword evidence="3" id="KW-1185">Reference proteome</keyword>
<dbReference type="EMBL" id="PIPY01000005">
    <property type="protein sequence ID" value="RUO61807.1"/>
    <property type="molecule type" value="Genomic_DNA"/>
</dbReference>
<comment type="caution">
    <text evidence="2">The sequence shown here is derived from an EMBL/GenBank/DDBJ whole genome shotgun (WGS) entry which is preliminary data.</text>
</comment>
<dbReference type="SUPFAM" id="SSF53335">
    <property type="entry name" value="S-adenosyl-L-methionine-dependent methyltransferases"/>
    <property type="match status" value="1"/>
</dbReference>
<evidence type="ECO:0000313" key="2">
    <source>
        <dbReference type="EMBL" id="RUO61807.1"/>
    </source>
</evidence>